<name>A0A7W5DLH4_9GAMM</name>
<evidence type="ECO:0000259" key="2">
    <source>
        <dbReference type="Pfam" id="PF07331"/>
    </source>
</evidence>
<organism evidence="3 4">
    <name type="scientific">Halomonas fontilapidosi</name>
    <dbReference type="NCBI Taxonomy" id="616675"/>
    <lineage>
        <taxon>Bacteria</taxon>
        <taxon>Pseudomonadati</taxon>
        <taxon>Pseudomonadota</taxon>
        <taxon>Gammaproteobacteria</taxon>
        <taxon>Oceanospirillales</taxon>
        <taxon>Halomonadaceae</taxon>
        <taxon>Halomonas</taxon>
    </lineage>
</organism>
<feature type="transmembrane region" description="Helical" evidence="1">
    <location>
        <begin position="77"/>
        <end position="97"/>
    </location>
</feature>
<feature type="transmembrane region" description="Helical" evidence="1">
    <location>
        <begin position="43"/>
        <end position="65"/>
    </location>
</feature>
<proteinExistence type="predicted"/>
<dbReference type="EMBL" id="JACHXQ010000007">
    <property type="protein sequence ID" value="MBB3184763.1"/>
    <property type="molecule type" value="Genomic_DNA"/>
</dbReference>
<evidence type="ECO:0000313" key="4">
    <source>
        <dbReference type="Proteomes" id="UP000563050"/>
    </source>
</evidence>
<dbReference type="InterPro" id="IPR009936">
    <property type="entry name" value="DUF1468"/>
</dbReference>
<keyword evidence="1" id="KW-0472">Membrane</keyword>
<keyword evidence="1" id="KW-0812">Transmembrane</keyword>
<protein>
    <recommendedName>
        <fullName evidence="2">DUF1468 domain-containing protein</fullName>
    </recommendedName>
</protein>
<sequence>MLLALLLSLIWALQSVLWLRKSESESTADSASLSRIAVFTGASLAYVVTIPFIGYFTTTLVFIPAVSSALGYRKLRILLGAPIIFVLALYILFSLILQVQLPDEPLLQLIGIR</sequence>
<keyword evidence="4" id="KW-1185">Reference proteome</keyword>
<evidence type="ECO:0000256" key="1">
    <source>
        <dbReference type="SAM" id="Phobius"/>
    </source>
</evidence>
<reference evidence="3 4" key="1">
    <citation type="submission" date="2020-08" db="EMBL/GenBank/DDBJ databases">
        <title>Genomic Encyclopedia of Type Strains, Phase III (KMG-III): the genomes of soil and plant-associated and newly described type strains.</title>
        <authorList>
            <person name="Whitman W."/>
        </authorList>
    </citation>
    <scope>NUCLEOTIDE SEQUENCE [LARGE SCALE GENOMIC DNA]</scope>
    <source>
        <strain evidence="3 4">CECT 7341</strain>
    </source>
</reference>
<dbReference type="AlphaFoldDB" id="A0A7W5DLH4"/>
<comment type="caution">
    <text evidence="3">The sequence shown here is derived from an EMBL/GenBank/DDBJ whole genome shotgun (WGS) entry which is preliminary data.</text>
</comment>
<evidence type="ECO:0000313" key="3">
    <source>
        <dbReference type="EMBL" id="MBB3184763.1"/>
    </source>
</evidence>
<feature type="domain" description="DUF1468" evidence="2">
    <location>
        <begin position="5"/>
        <end position="102"/>
    </location>
</feature>
<dbReference type="Proteomes" id="UP000563050">
    <property type="component" value="Unassembled WGS sequence"/>
</dbReference>
<keyword evidence="1" id="KW-1133">Transmembrane helix</keyword>
<accession>A0A7W5DLH4</accession>
<gene>
    <name evidence="3" type="ORF">FHR95_002337</name>
</gene>
<dbReference type="Pfam" id="PF07331">
    <property type="entry name" value="TctB"/>
    <property type="match status" value="1"/>
</dbReference>